<dbReference type="InterPro" id="IPR015168">
    <property type="entry name" value="SsuA/THI5"/>
</dbReference>
<accession>A0ABU8XF76</accession>
<dbReference type="PANTHER" id="PTHR30024:SF21">
    <property type="entry name" value="ABC TRANSPORTER SUBSTRATE-BINDING PROTEIN"/>
    <property type="match status" value="1"/>
</dbReference>
<dbReference type="InterPro" id="IPR006311">
    <property type="entry name" value="TAT_signal"/>
</dbReference>
<gene>
    <name evidence="2" type="ORF">WKW79_28350</name>
</gene>
<sequence length="333" mass="35855">MNTSLSRRGVLARGVGAAAVLASSGLLASRAWSQPRKLTFAWNATAFCLSPVVVAQERGIFEKNGLQVDLINYTGSTDQLLESLATAKADAAVGMIHRWLKPLESGFDVKIVGSSHGGCVRMVGVKEAGVTDLRKLKGKTIGVSDIASPGKNFFSILLKKNGIDADTDVTWRQYPADLLDIAVNKGEIQAIADGDPTLYLIEKRNKGRYVELASNLSGEYKDKVCCIVGARGELVRNDKPTVAALVRSIVQASDYVAENPNESAKLFAKYSPKVPVEDLQALLGTLTHAHHPTGKSLRHEVEFYARDFKSVGVLKSSTDPVRLANHVSVDVLA</sequence>
<dbReference type="RefSeq" id="WP_340338571.1">
    <property type="nucleotide sequence ID" value="NZ_JBBKZS010000017.1"/>
</dbReference>
<reference evidence="2 3" key="1">
    <citation type="submission" date="2024-03" db="EMBL/GenBank/DDBJ databases">
        <title>Novel species of the genus Variovorax.</title>
        <authorList>
            <person name="Liu Q."/>
            <person name="Xin Y.-H."/>
        </authorList>
    </citation>
    <scope>NUCLEOTIDE SEQUENCE [LARGE SCALE GENOMIC DNA]</scope>
    <source>
        <strain evidence="2 3">KACC 18901</strain>
    </source>
</reference>
<dbReference type="SUPFAM" id="SSF53850">
    <property type="entry name" value="Periplasmic binding protein-like II"/>
    <property type="match status" value="1"/>
</dbReference>
<dbReference type="EMBL" id="JBBKZS010000017">
    <property type="protein sequence ID" value="MEJ8858513.1"/>
    <property type="molecule type" value="Genomic_DNA"/>
</dbReference>
<dbReference type="PROSITE" id="PS51318">
    <property type="entry name" value="TAT"/>
    <property type="match status" value="1"/>
</dbReference>
<evidence type="ECO:0000313" key="3">
    <source>
        <dbReference type="Proteomes" id="UP001367030"/>
    </source>
</evidence>
<proteinExistence type="predicted"/>
<dbReference type="Proteomes" id="UP001367030">
    <property type="component" value="Unassembled WGS sequence"/>
</dbReference>
<name>A0ABU8XF76_9BURK</name>
<dbReference type="Gene3D" id="3.40.190.10">
    <property type="entry name" value="Periplasmic binding protein-like II"/>
    <property type="match status" value="2"/>
</dbReference>
<keyword evidence="3" id="KW-1185">Reference proteome</keyword>
<protein>
    <submittedName>
        <fullName evidence="2">ABC transporter substrate-binding protein</fullName>
    </submittedName>
</protein>
<evidence type="ECO:0000313" key="2">
    <source>
        <dbReference type="EMBL" id="MEJ8858513.1"/>
    </source>
</evidence>
<evidence type="ECO:0000259" key="1">
    <source>
        <dbReference type="Pfam" id="PF09084"/>
    </source>
</evidence>
<feature type="domain" description="SsuA/THI5-like" evidence="1">
    <location>
        <begin position="50"/>
        <end position="262"/>
    </location>
</feature>
<dbReference type="Pfam" id="PF09084">
    <property type="entry name" value="NMT1"/>
    <property type="match status" value="1"/>
</dbReference>
<organism evidence="2 3">
    <name type="scientific">Variovorax robiniae</name>
    <dbReference type="NCBI Taxonomy" id="1836199"/>
    <lineage>
        <taxon>Bacteria</taxon>
        <taxon>Pseudomonadati</taxon>
        <taxon>Pseudomonadota</taxon>
        <taxon>Betaproteobacteria</taxon>
        <taxon>Burkholderiales</taxon>
        <taxon>Comamonadaceae</taxon>
        <taxon>Variovorax</taxon>
    </lineage>
</organism>
<comment type="caution">
    <text evidence="2">The sequence shown here is derived from an EMBL/GenBank/DDBJ whole genome shotgun (WGS) entry which is preliminary data.</text>
</comment>
<dbReference type="PANTHER" id="PTHR30024">
    <property type="entry name" value="ALIPHATIC SULFONATES-BINDING PROTEIN-RELATED"/>
    <property type="match status" value="1"/>
</dbReference>